<dbReference type="Proteomes" id="UP001500975">
    <property type="component" value="Unassembled WGS sequence"/>
</dbReference>
<reference evidence="2" key="1">
    <citation type="journal article" date="2019" name="Int. J. Syst. Evol. Microbiol.">
        <title>The Global Catalogue of Microorganisms (GCM) 10K type strain sequencing project: providing services to taxonomists for standard genome sequencing and annotation.</title>
        <authorList>
            <consortium name="The Broad Institute Genomics Platform"/>
            <consortium name="The Broad Institute Genome Sequencing Center for Infectious Disease"/>
            <person name="Wu L."/>
            <person name="Ma J."/>
        </authorList>
    </citation>
    <scope>NUCLEOTIDE SEQUENCE [LARGE SCALE GENOMIC DNA]</scope>
    <source>
        <strain evidence="2">JCM 17804</strain>
    </source>
</reference>
<dbReference type="EMBL" id="BAABGJ010000021">
    <property type="protein sequence ID" value="GAA4343351.1"/>
    <property type="molecule type" value="Genomic_DNA"/>
</dbReference>
<protein>
    <submittedName>
        <fullName evidence="1">Uncharacterized protein</fullName>
    </submittedName>
</protein>
<organism evidence="1 2">
    <name type="scientific">Variovorax defluvii</name>
    <dbReference type="NCBI Taxonomy" id="913761"/>
    <lineage>
        <taxon>Bacteria</taxon>
        <taxon>Pseudomonadati</taxon>
        <taxon>Pseudomonadota</taxon>
        <taxon>Betaproteobacteria</taxon>
        <taxon>Burkholderiales</taxon>
        <taxon>Comamonadaceae</taxon>
        <taxon>Variovorax</taxon>
    </lineage>
</organism>
<accession>A0ABP8HRS4</accession>
<proteinExistence type="predicted"/>
<evidence type="ECO:0000313" key="2">
    <source>
        <dbReference type="Proteomes" id="UP001500975"/>
    </source>
</evidence>
<keyword evidence="2" id="KW-1185">Reference proteome</keyword>
<comment type="caution">
    <text evidence="1">The sequence shown here is derived from an EMBL/GenBank/DDBJ whole genome shotgun (WGS) entry which is preliminary data.</text>
</comment>
<name>A0ABP8HRS4_9BURK</name>
<sequence length="96" mass="10258">MGRVPGFAGGTVCFASVRGAARHVSGVLEINPGQPLSYKRYEYGTDAGFDTPTDVGASIDGYLTEAALWRTKSWSWATWIKTASLPPKNSFGDKAS</sequence>
<gene>
    <name evidence="1" type="ORF">GCM10023165_25730</name>
</gene>
<evidence type="ECO:0000313" key="1">
    <source>
        <dbReference type="EMBL" id="GAA4343351.1"/>
    </source>
</evidence>